<dbReference type="Pfam" id="PF01593">
    <property type="entry name" value="Amino_oxidase"/>
    <property type="match status" value="1"/>
</dbReference>
<feature type="non-terminal residue" evidence="2">
    <location>
        <position position="877"/>
    </location>
</feature>
<evidence type="ECO:0000313" key="2">
    <source>
        <dbReference type="EMBL" id="ABP00336.1"/>
    </source>
</evidence>
<protein>
    <recommendedName>
        <fullName evidence="1">Amine oxidase domain-containing protein</fullName>
    </recommendedName>
</protein>
<name>A4S9C8_OSTLU</name>
<dbReference type="Proteomes" id="UP000001568">
    <property type="component" value="Chromosome 16"/>
</dbReference>
<dbReference type="InterPro" id="IPR002937">
    <property type="entry name" value="Amino_oxidase"/>
</dbReference>
<dbReference type="SUPFAM" id="SSF51905">
    <property type="entry name" value="FAD/NAD(P)-binding domain"/>
    <property type="match status" value="1"/>
</dbReference>
<gene>
    <name evidence="2" type="ORF">OSTLU_2019</name>
</gene>
<dbReference type="GO" id="GO:0016491">
    <property type="term" value="F:oxidoreductase activity"/>
    <property type="evidence" value="ECO:0007669"/>
    <property type="project" value="InterPro"/>
</dbReference>
<dbReference type="InterPro" id="IPR050723">
    <property type="entry name" value="CFA/CMAS"/>
</dbReference>
<proteinExistence type="predicted"/>
<dbReference type="STRING" id="436017.A4S9C8"/>
<evidence type="ECO:0000259" key="1">
    <source>
        <dbReference type="Pfam" id="PF01593"/>
    </source>
</evidence>
<dbReference type="Gene3D" id="3.30.70.1990">
    <property type="match status" value="1"/>
</dbReference>
<sequence length="877" mass="96725">RVAVIGGGVSGLSAAYLLQKNADDAGGGPKSVKAQSAPSTPSCGAVTLFEASTKLGGHALTQYSSTAKCDVDLGFQVFNLTTYPHLVGLFGELGVESEPSDMSFSLSTGDVEWGSIGLKGVFAQKSNAMSGRFLNMIREILRFGREAPEVLAPERASEFADVSLGEYLKARKYSAFFQESYVVPMCAAIWSCSDDDAMAFPVRTLVRFWVNHHLLNIIERPLWRVVSGRSSAYVDAVERELKDVRKGAYVTKVYRVAGGVSVTFKTEDAKGKVQESTEVFDDVVFACHSDQALQILGKAASEEEVSALSAVKYQENDVYLHTDETMMPRNKDAWASWNCLRGDRLGIPAEEAANRSVCVTYWVNLLQNLAPGTKDLFVTLNPPREPKAGSVEHKVTLAHPLFNKAAIAAQEEIKALQGKDRVWFCGAWCGYGFHEDGIKSAVDCVDKMLGKSSVPWMPRSCDPKLSMSTKMVLPLFQRACVGWLPADKRLRMILPDGSERLMMGKEANASSETITMTVFNQRLFMQTILRADIGLGECYMNGDFDVDLIGFMDMICKGHPAASGAETESCKPKMRLDPVGLLTEAVNWVGAQMEMAAHKALSNTKEGSRKNIEYHYDAGNEFYKLFLDDTMLYSSAIHGAIDDAAMSAQYLKIDAMIARAGIKPGDRVLEIGCGWGTCAIRMASEKNCHVTGLTLSHEQHAEATARVKAAGLSHLIDIVICDYRDVQGTFDKVVSIEMLEAVGHEHLPTFFGTVHRVLKPGGRAAIQVITMPDGRYESYCNSESDFIRAYIFPGGHLPSVGAMKSASPRGLVLEGYDDIGLHYAVTLRLWRERMMHHAQRILSMGYSRKFLRMFEFYFAYCEAAFANKLIYDLQMTW</sequence>
<dbReference type="HOGENOM" id="CLU_008662_2_0_1"/>
<dbReference type="KEGG" id="olu:OSTLU_2019"/>
<dbReference type="PANTHER" id="PTHR43667">
    <property type="entry name" value="CYCLOPROPANE-FATTY-ACYL-PHOSPHOLIPID SYNTHASE"/>
    <property type="match status" value="1"/>
</dbReference>
<dbReference type="PANTHER" id="PTHR43667:SF2">
    <property type="entry name" value="FATTY ACID C-METHYL TRANSFERASE"/>
    <property type="match status" value="1"/>
</dbReference>
<dbReference type="Gene3D" id="3.40.50.150">
    <property type="entry name" value="Vaccinia Virus protein VP39"/>
    <property type="match status" value="1"/>
</dbReference>
<dbReference type="Gene3D" id="1.10.405.20">
    <property type="match status" value="1"/>
</dbReference>
<dbReference type="Gramene" id="ABP00336">
    <property type="protein sequence ID" value="ABP00336"/>
    <property type="gene ID" value="OSTLU_2019"/>
</dbReference>
<dbReference type="InterPro" id="IPR036188">
    <property type="entry name" value="FAD/NAD-bd_sf"/>
</dbReference>
<dbReference type="CDD" id="cd02440">
    <property type="entry name" value="AdoMet_MTases"/>
    <property type="match status" value="1"/>
</dbReference>
<keyword evidence="3" id="KW-1185">Reference proteome</keyword>
<dbReference type="GeneID" id="5006082"/>
<dbReference type="InterPro" id="IPR029063">
    <property type="entry name" value="SAM-dependent_MTases_sf"/>
</dbReference>
<feature type="non-terminal residue" evidence="2">
    <location>
        <position position="1"/>
    </location>
</feature>
<accession>A4S9C8</accession>
<organism evidence="2 3">
    <name type="scientific">Ostreococcus lucimarinus (strain CCE9901)</name>
    <dbReference type="NCBI Taxonomy" id="436017"/>
    <lineage>
        <taxon>Eukaryota</taxon>
        <taxon>Viridiplantae</taxon>
        <taxon>Chlorophyta</taxon>
        <taxon>Mamiellophyceae</taxon>
        <taxon>Mamiellales</taxon>
        <taxon>Bathycoccaceae</taxon>
        <taxon>Ostreococcus</taxon>
    </lineage>
</organism>
<feature type="domain" description="Amine oxidase" evidence="1">
    <location>
        <begin position="9"/>
        <end position="374"/>
    </location>
</feature>
<dbReference type="FunFam" id="1.10.405.20:FF:000001">
    <property type="entry name" value="Amine oxidase"/>
    <property type="match status" value="1"/>
</dbReference>
<dbReference type="eggNOG" id="ENOG502QSMW">
    <property type="taxonomic scope" value="Eukaryota"/>
</dbReference>
<dbReference type="RefSeq" id="XP_001422042.1">
    <property type="nucleotide sequence ID" value="XM_001422005.1"/>
</dbReference>
<dbReference type="EMBL" id="CP000596">
    <property type="protein sequence ID" value="ABP00336.1"/>
    <property type="molecule type" value="Genomic_DNA"/>
</dbReference>
<dbReference type="AlphaFoldDB" id="A4S9C8"/>
<dbReference type="OMA" id="RSHCYVK"/>
<dbReference type="Gene3D" id="3.50.50.60">
    <property type="entry name" value="FAD/NAD(P)-binding domain"/>
    <property type="match status" value="1"/>
</dbReference>
<reference evidence="2 3" key="1">
    <citation type="journal article" date="2007" name="Proc. Natl. Acad. Sci. U.S.A.">
        <title>The tiny eukaryote Ostreococcus provides genomic insights into the paradox of plankton speciation.</title>
        <authorList>
            <person name="Palenik B."/>
            <person name="Grimwood J."/>
            <person name="Aerts A."/>
            <person name="Rouze P."/>
            <person name="Salamov A."/>
            <person name="Putnam N."/>
            <person name="Dupont C."/>
            <person name="Jorgensen R."/>
            <person name="Derelle E."/>
            <person name="Rombauts S."/>
            <person name="Zhou K."/>
            <person name="Otillar R."/>
            <person name="Merchant S.S."/>
            <person name="Podell S."/>
            <person name="Gaasterland T."/>
            <person name="Napoli C."/>
            <person name="Gendler K."/>
            <person name="Manuell A."/>
            <person name="Tai V."/>
            <person name="Vallon O."/>
            <person name="Piganeau G."/>
            <person name="Jancek S."/>
            <person name="Heijde M."/>
            <person name="Jabbari K."/>
            <person name="Bowler C."/>
            <person name="Lohr M."/>
            <person name="Robbens S."/>
            <person name="Werner G."/>
            <person name="Dubchak I."/>
            <person name="Pazour G.J."/>
            <person name="Ren Q."/>
            <person name="Paulsen I."/>
            <person name="Delwiche C."/>
            <person name="Schmutz J."/>
            <person name="Rokhsar D."/>
            <person name="Van de Peer Y."/>
            <person name="Moreau H."/>
            <person name="Grigoriev I.V."/>
        </authorList>
    </citation>
    <scope>NUCLEOTIDE SEQUENCE [LARGE SCALE GENOMIC DNA]</scope>
    <source>
        <strain evidence="2 3">CCE9901</strain>
    </source>
</reference>
<dbReference type="Pfam" id="PF02353">
    <property type="entry name" value="CMAS"/>
    <property type="match status" value="1"/>
</dbReference>
<dbReference type="OrthoDB" id="5977668at2759"/>
<evidence type="ECO:0000313" key="3">
    <source>
        <dbReference type="Proteomes" id="UP000001568"/>
    </source>
</evidence>
<dbReference type="SUPFAM" id="SSF53335">
    <property type="entry name" value="S-adenosyl-L-methionine-dependent methyltransferases"/>
    <property type="match status" value="1"/>
</dbReference>